<sequence>MSALWALAVILIASGLAKLQAPQETAATFTRLDVPATLSHPSLVKAFPFLEVLLGIALLLPFTVLRPLTALAAVALFIAFTWLVVRAKDKGVSCGCFGPTARPITGWTVLRNIILVVLALLGLFEAVITLTVTGVRIAWWPLAGFFQGYVEWSVLVTALLTAAAYLIGRDTAPLEQEANVAAGPGAPTPAAEAPQALEPNADADTDGEPARHPIPDAVLGTDRGFERLQDMAARQSMLLLHVSAGCGSCRRVMDHIEHMDPQIGPVALRVLKPIHQTDAAAPAGVGAVPRDIVLTDPAGSAVRDLGMQRYPSAVLVGTDGLTAGGPVSGADDVIDLIEEVRQIMAEAGHLQQPATDETAQEPTA</sequence>
<name>A0A1R4JTN8_9MICC</name>
<evidence type="ECO:0000256" key="5">
    <source>
        <dbReference type="SAM" id="MobiDB-lite"/>
    </source>
</evidence>
<reference evidence="8 9" key="1">
    <citation type="submission" date="2017-02" db="EMBL/GenBank/DDBJ databases">
        <authorList>
            <person name="Peterson S.W."/>
        </authorList>
    </citation>
    <scope>NUCLEOTIDE SEQUENCE [LARGE SCALE GENOMIC DNA]</scope>
    <source>
        <strain evidence="8 9">2B3F</strain>
    </source>
</reference>
<evidence type="ECO:0000256" key="4">
    <source>
        <dbReference type="ARBA" id="ARBA00023136"/>
    </source>
</evidence>
<feature type="region of interest" description="Disordered" evidence="5">
    <location>
        <begin position="199"/>
        <end position="218"/>
    </location>
</feature>
<dbReference type="UniPathway" id="UPA00895"/>
<feature type="domain" description="Methylamine utilisation protein MauE" evidence="7">
    <location>
        <begin position="4"/>
        <end position="124"/>
    </location>
</feature>
<evidence type="ECO:0000256" key="2">
    <source>
        <dbReference type="ARBA" id="ARBA00022692"/>
    </source>
</evidence>
<organism evidence="8 9">
    <name type="scientific">Micrococcus lylae</name>
    <dbReference type="NCBI Taxonomy" id="1273"/>
    <lineage>
        <taxon>Bacteria</taxon>
        <taxon>Bacillati</taxon>
        <taxon>Actinomycetota</taxon>
        <taxon>Actinomycetes</taxon>
        <taxon>Micrococcales</taxon>
        <taxon>Micrococcaceae</taxon>
        <taxon>Micrococcus</taxon>
    </lineage>
</organism>
<dbReference type="Proteomes" id="UP000196230">
    <property type="component" value="Unassembled WGS sequence"/>
</dbReference>
<dbReference type="InterPro" id="IPR009908">
    <property type="entry name" value="Methylamine_util_MauE"/>
</dbReference>
<dbReference type="RefSeq" id="WP_087134567.1">
    <property type="nucleotide sequence ID" value="NZ_FUKP01000067.1"/>
</dbReference>
<evidence type="ECO:0000256" key="3">
    <source>
        <dbReference type="ARBA" id="ARBA00022989"/>
    </source>
</evidence>
<comment type="subcellular location">
    <subcellularLocation>
        <location evidence="1">Membrane</location>
        <topology evidence="1">Multi-pass membrane protein</topology>
    </subcellularLocation>
</comment>
<evidence type="ECO:0000259" key="7">
    <source>
        <dbReference type="Pfam" id="PF07291"/>
    </source>
</evidence>
<feature type="transmembrane region" description="Helical" evidence="6">
    <location>
        <begin position="113"/>
        <end position="137"/>
    </location>
</feature>
<keyword evidence="2 6" id="KW-0812">Transmembrane</keyword>
<evidence type="ECO:0000313" key="9">
    <source>
        <dbReference type="Proteomes" id="UP000196230"/>
    </source>
</evidence>
<evidence type="ECO:0000256" key="1">
    <source>
        <dbReference type="ARBA" id="ARBA00004141"/>
    </source>
</evidence>
<protein>
    <recommendedName>
        <fullName evidence="7">Methylamine utilisation protein MauE domain-containing protein</fullName>
    </recommendedName>
</protein>
<feature type="transmembrane region" description="Helical" evidence="6">
    <location>
        <begin position="149"/>
        <end position="168"/>
    </location>
</feature>
<dbReference type="AlphaFoldDB" id="A0A1R4JTN8"/>
<keyword evidence="4 6" id="KW-0472">Membrane</keyword>
<evidence type="ECO:0000256" key="6">
    <source>
        <dbReference type="SAM" id="Phobius"/>
    </source>
</evidence>
<gene>
    <name evidence="8" type="ORF">FM125_10595</name>
</gene>
<evidence type="ECO:0000313" key="8">
    <source>
        <dbReference type="EMBL" id="SJN35368.1"/>
    </source>
</evidence>
<feature type="transmembrane region" description="Helical" evidence="6">
    <location>
        <begin position="68"/>
        <end position="85"/>
    </location>
</feature>
<dbReference type="Pfam" id="PF07291">
    <property type="entry name" value="MauE"/>
    <property type="match status" value="1"/>
</dbReference>
<dbReference type="GO" id="GO:0016020">
    <property type="term" value="C:membrane"/>
    <property type="evidence" value="ECO:0007669"/>
    <property type="project" value="UniProtKB-SubCell"/>
</dbReference>
<dbReference type="GO" id="GO:0030416">
    <property type="term" value="P:methylamine metabolic process"/>
    <property type="evidence" value="ECO:0007669"/>
    <property type="project" value="InterPro"/>
</dbReference>
<accession>A0A1R4JTN8</accession>
<dbReference type="EMBL" id="FUKP01000067">
    <property type="protein sequence ID" value="SJN35368.1"/>
    <property type="molecule type" value="Genomic_DNA"/>
</dbReference>
<keyword evidence="3 6" id="KW-1133">Transmembrane helix</keyword>
<proteinExistence type="predicted"/>